<comment type="caution">
    <text evidence="1">The sequence shown here is derived from an EMBL/GenBank/DDBJ whole genome shotgun (WGS) entry which is preliminary data.</text>
</comment>
<evidence type="ECO:0000313" key="1">
    <source>
        <dbReference type="EMBL" id="MFC6037092.1"/>
    </source>
</evidence>
<dbReference type="InterPro" id="IPR014937">
    <property type="entry name" value="DUF1810"/>
</dbReference>
<name>A0ABW1L293_9PROT</name>
<proteinExistence type="predicted"/>
<sequence>MTTSLERFVDAQNPIIDRALEELRAGRKQTHWMWFIFPQIAGLGHSAMAQKYAIASLDEARAYLAHPVLGPRLKEAMGAVLGHVSEHGQPRRSVHEIFGSPDDLKFHSSMTLFHRADPDEQLFMDGLKLFFDEREDSETLQRI</sequence>
<gene>
    <name evidence="1" type="ORF">ACFMB1_16170</name>
</gene>
<dbReference type="Gene3D" id="1.25.40.380">
    <property type="entry name" value="Protein of unknown function DUF1810"/>
    <property type="match status" value="1"/>
</dbReference>
<dbReference type="SUPFAM" id="SSF140736">
    <property type="entry name" value="Rv1873-like"/>
    <property type="match status" value="1"/>
</dbReference>
<keyword evidence="2" id="KW-1185">Reference proteome</keyword>
<dbReference type="InterPro" id="IPR036287">
    <property type="entry name" value="Rv1873-like_sf"/>
</dbReference>
<dbReference type="PIRSF" id="PIRSF008546">
    <property type="entry name" value="UCP008546"/>
    <property type="match status" value="1"/>
</dbReference>
<protein>
    <submittedName>
        <fullName evidence="1">DUF1810 domain-containing protein</fullName>
    </submittedName>
</protein>
<dbReference type="RefSeq" id="WP_379881663.1">
    <property type="nucleotide sequence ID" value="NZ_JBHPON010000002.1"/>
</dbReference>
<organism evidence="1 2">
    <name type="scientific">Hyphococcus aureus</name>
    <dbReference type="NCBI Taxonomy" id="2666033"/>
    <lineage>
        <taxon>Bacteria</taxon>
        <taxon>Pseudomonadati</taxon>
        <taxon>Pseudomonadota</taxon>
        <taxon>Alphaproteobacteria</taxon>
        <taxon>Parvularculales</taxon>
        <taxon>Parvularculaceae</taxon>
        <taxon>Hyphococcus</taxon>
    </lineage>
</organism>
<evidence type="ECO:0000313" key="2">
    <source>
        <dbReference type="Proteomes" id="UP001596116"/>
    </source>
</evidence>
<accession>A0ABW1L293</accession>
<reference evidence="1 2" key="1">
    <citation type="submission" date="2024-09" db="EMBL/GenBank/DDBJ databases">
        <authorList>
            <person name="Zhang Z.-H."/>
        </authorList>
    </citation>
    <scope>NUCLEOTIDE SEQUENCE [LARGE SCALE GENOMIC DNA]</scope>
    <source>
        <strain evidence="1 2">HHTR114</strain>
    </source>
</reference>
<dbReference type="EMBL" id="JBHPON010000002">
    <property type="protein sequence ID" value="MFC6037092.1"/>
    <property type="molecule type" value="Genomic_DNA"/>
</dbReference>
<dbReference type="Proteomes" id="UP001596116">
    <property type="component" value="Unassembled WGS sequence"/>
</dbReference>
<dbReference type="Pfam" id="PF08837">
    <property type="entry name" value="DUF1810"/>
    <property type="match status" value="1"/>
</dbReference>